<reference evidence="3 4" key="1">
    <citation type="journal article" date="2021" name="Int. J. Syst. Evol. Microbiol.">
        <title>Streptococcus vicugnae sp. nov., isolated from faeces of alpacas (Vicugna pacos) and cattle (Bos taurus), Streptococcus zalophi sp. nov., and Streptococcus pacificus sp. nov., isolated from respiratory tract of California sea lions (Zalophus californianus).</title>
        <authorList>
            <person name="Volokhov D.V."/>
            <person name="Zagorodnyaya T.A."/>
            <person name="Shen Z."/>
            <person name="Blom J."/>
            <person name="Furtak V.A."/>
            <person name="Eisenberg T."/>
            <person name="Fan P."/>
            <person name="Jeong K.C."/>
            <person name="Gao Y."/>
            <person name="Zhang S."/>
            <person name="Amselle M."/>
        </authorList>
    </citation>
    <scope>NUCLEOTIDE SEQUENCE [LARGE SCALE GENOMIC DNA]</scope>
    <source>
        <strain evidence="4">CSL7508-lung</strain>
    </source>
</reference>
<dbReference type="GO" id="GO:0006629">
    <property type="term" value="P:lipid metabolic process"/>
    <property type="evidence" value="ECO:0007669"/>
    <property type="project" value="InterPro"/>
</dbReference>
<name>A0A934PB87_9STRE</name>
<dbReference type="PANTHER" id="PTHR46211:SF8">
    <property type="entry name" value="PHOSPHODIESTERASE"/>
    <property type="match status" value="1"/>
</dbReference>
<dbReference type="Proteomes" id="UP000644875">
    <property type="component" value="Unassembled WGS sequence"/>
</dbReference>
<protein>
    <submittedName>
        <fullName evidence="3">Glycerophosphoryl diester phosphodiesterase membrane domain-containing protein</fullName>
    </submittedName>
</protein>
<evidence type="ECO:0000256" key="1">
    <source>
        <dbReference type="SAM" id="Phobius"/>
    </source>
</evidence>
<dbReference type="EMBL" id="JAENBP010000009">
    <property type="protein sequence ID" value="MBJ8350288.1"/>
    <property type="molecule type" value="Genomic_DNA"/>
</dbReference>
<dbReference type="PANTHER" id="PTHR46211">
    <property type="entry name" value="GLYCEROPHOSPHORYL DIESTER PHOSPHODIESTERASE"/>
    <property type="match status" value="1"/>
</dbReference>
<gene>
    <name evidence="3" type="ORF">JHK64_06575</name>
</gene>
<evidence type="ECO:0000313" key="3">
    <source>
        <dbReference type="EMBL" id="MBJ8350288.1"/>
    </source>
</evidence>
<dbReference type="Pfam" id="PF10110">
    <property type="entry name" value="GPDPase_memb"/>
    <property type="match status" value="1"/>
</dbReference>
<dbReference type="InterPro" id="IPR018476">
    <property type="entry name" value="GlyceroP-diester-Pdiesterase_M"/>
</dbReference>
<dbReference type="Pfam" id="PF03009">
    <property type="entry name" value="GDPD"/>
    <property type="match status" value="1"/>
</dbReference>
<keyword evidence="4" id="KW-1185">Reference proteome</keyword>
<feature type="transmembrane region" description="Helical" evidence="1">
    <location>
        <begin position="255"/>
        <end position="280"/>
    </location>
</feature>
<feature type="transmembrane region" description="Helical" evidence="1">
    <location>
        <begin position="220"/>
        <end position="243"/>
    </location>
</feature>
<dbReference type="GO" id="GO:0008081">
    <property type="term" value="F:phosphoric diester hydrolase activity"/>
    <property type="evidence" value="ECO:0007669"/>
    <property type="project" value="InterPro"/>
</dbReference>
<dbReference type="InterPro" id="IPR030395">
    <property type="entry name" value="GP_PDE_dom"/>
</dbReference>
<accession>A0A934PB87</accession>
<sequence length="607" mass="67825">MISFMTKNRDNFWVYLKYQIVTKLALSVIILPLYTFLLNLLIASSGRDNLSSGDYLSFVFSLQGVGMLILSLILFVSIIGIDVSSFIALSTIQREKEGYIKSTQLLKIGLQSIRNLLNPAGLFVAFYLTILVPIAGAGMGVSSIGNIKIPNFVTSVIYSKPLYLALYTAVVIVITLITILHIFAFHYITLTGDNIFGALKKARQLFLGHWKAFLKRMVKFFGFLLAISLIGALIVGAGLLVLLALQNVSTELYRFFNWLLLLSVAFIVFMVTAVVLPFFIHTLTDLFYQFNEEDGHKVILTPMMAKLLETSGKPVKLGFLQRYAFKVFMSGTALVILLASVMFTLFFNEIFKINPHIDVIAHRGGGDLGVENSIEGIESAIAEGTEWTEIDVQRTKDGYYVLNHDKNYARIAGVDKTPMEMTLAEIKSLDLTNEFEENAPTAKVPTLEELIAASKDNIGLFIELKGASADHQMVDDVVKQIKENNLGDKAVILSLDYDIIEYTESKYPEIETGYLYFFNIGNLKDLKGDYLIMEEREATDDHVAAIKENGKKVIVWTVNTPESIDEFVNSDVDGIITDHVKPVKQALKDRSKRSDVEIILHELGLLN</sequence>
<evidence type="ECO:0000259" key="2">
    <source>
        <dbReference type="PROSITE" id="PS51704"/>
    </source>
</evidence>
<dbReference type="SUPFAM" id="SSF51695">
    <property type="entry name" value="PLC-like phosphodiesterases"/>
    <property type="match status" value="1"/>
</dbReference>
<keyword evidence="1" id="KW-0472">Membrane</keyword>
<feature type="transmembrane region" description="Helical" evidence="1">
    <location>
        <begin position="162"/>
        <end position="188"/>
    </location>
</feature>
<keyword evidence="1" id="KW-0812">Transmembrane</keyword>
<keyword evidence="1" id="KW-1133">Transmembrane helix</keyword>
<dbReference type="Gene3D" id="3.20.20.190">
    <property type="entry name" value="Phosphatidylinositol (PI) phosphodiesterase"/>
    <property type="match status" value="1"/>
</dbReference>
<organism evidence="3 4">
    <name type="scientific">Streptococcus zalophi</name>
    <dbReference type="NCBI Taxonomy" id="640031"/>
    <lineage>
        <taxon>Bacteria</taxon>
        <taxon>Bacillati</taxon>
        <taxon>Bacillota</taxon>
        <taxon>Bacilli</taxon>
        <taxon>Lactobacillales</taxon>
        <taxon>Streptococcaceae</taxon>
        <taxon>Streptococcus</taxon>
    </lineage>
</organism>
<proteinExistence type="predicted"/>
<feature type="transmembrane region" description="Helical" evidence="1">
    <location>
        <begin position="120"/>
        <end position="141"/>
    </location>
</feature>
<dbReference type="RefSeq" id="WP_199568202.1">
    <property type="nucleotide sequence ID" value="NZ_JAENBP010000009.1"/>
</dbReference>
<feature type="domain" description="GP-PDE" evidence="2">
    <location>
        <begin position="357"/>
        <end position="587"/>
    </location>
</feature>
<dbReference type="PROSITE" id="PS51704">
    <property type="entry name" value="GP_PDE"/>
    <property type="match status" value="1"/>
</dbReference>
<dbReference type="AlphaFoldDB" id="A0A934PB87"/>
<evidence type="ECO:0000313" key="4">
    <source>
        <dbReference type="Proteomes" id="UP000644875"/>
    </source>
</evidence>
<dbReference type="InterPro" id="IPR017946">
    <property type="entry name" value="PLC-like_Pdiesterase_TIM-brl"/>
</dbReference>
<feature type="transmembrane region" description="Helical" evidence="1">
    <location>
        <begin position="55"/>
        <end position="81"/>
    </location>
</feature>
<feature type="transmembrane region" description="Helical" evidence="1">
    <location>
        <begin position="323"/>
        <end position="347"/>
    </location>
</feature>
<comment type="caution">
    <text evidence="3">The sequence shown here is derived from an EMBL/GenBank/DDBJ whole genome shotgun (WGS) entry which is preliminary data.</text>
</comment>
<feature type="transmembrane region" description="Helical" evidence="1">
    <location>
        <begin position="20"/>
        <end position="43"/>
    </location>
</feature>